<evidence type="ECO:0000313" key="2">
    <source>
        <dbReference type="EMBL" id="HGM07023.1"/>
    </source>
</evidence>
<dbReference type="EMBL" id="DTCA01000046">
    <property type="protein sequence ID" value="HGM07023.1"/>
    <property type="molecule type" value="Genomic_DNA"/>
</dbReference>
<evidence type="ECO:0000256" key="1">
    <source>
        <dbReference type="SAM" id="Phobius"/>
    </source>
</evidence>
<gene>
    <name evidence="2" type="ORF">ENU31_01245</name>
</gene>
<feature type="transmembrane region" description="Helical" evidence="1">
    <location>
        <begin position="9"/>
        <end position="30"/>
    </location>
</feature>
<sequence>MPIFIQHTIFYVIVFVLLVFLLMSTMYVVVSNMLIDNYRYGRFLEKANEKLKIGGLLYDNFYYAVRNQGLISVELLEIGYIDSMGNRHVLETSKKLEAGETYKAVLSSWTSTPIAIYAITRRGNIFSGPIIRSDSVYGTGMIKIKSILPTVHYLSSPISYGLDAQYVISINLNSYIFGFVLAKDLNTDDSVLLEFGPYNIASFFKSCASLSNCYPFFSDAKSGSSGSISLSSKYIFSVDHFGNNPYIKIAMPLTATNSAQGIFVRGCIGIGWILLSNTFYSYAQDLPSWSYSSLEDFYYADSINVYMFPSSININNIKAVLSNLGDRIWIEHQYVDPPSGSVVEVYLVRCFTVSSKTLQSVIFSPDNSPQFHTPGGIIWSELIFPGTNNINRESFTINDVPLLVLVDTDMILEALLS</sequence>
<keyword evidence="1" id="KW-0472">Membrane</keyword>
<protein>
    <submittedName>
        <fullName evidence="2">Uncharacterized protein</fullName>
    </submittedName>
</protein>
<keyword evidence="1" id="KW-1133">Transmembrane helix</keyword>
<reference evidence="2" key="1">
    <citation type="journal article" date="2020" name="mSystems">
        <title>Genome- and Community-Level Interaction Insights into Carbon Utilization and Element Cycling Functions of Hydrothermarchaeota in Hydrothermal Sediment.</title>
        <authorList>
            <person name="Zhou Z."/>
            <person name="Liu Y."/>
            <person name="Xu W."/>
            <person name="Pan J."/>
            <person name="Luo Z.H."/>
            <person name="Li M."/>
        </authorList>
    </citation>
    <scope>NUCLEOTIDE SEQUENCE [LARGE SCALE GENOMIC DNA]</scope>
    <source>
        <strain evidence="2">SpSt-658</strain>
    </source>
</reference>
<name>A0A7C4D3B0_9CREN</name>
<proteinExistence type="predicted"/>
<accession>A0A7C4D3B0</accession>
<comment type="caution">
    <text evidence="2">The sequence shown here is derived from an EMBL/GenBank/DDBJ whole genome shotgun (WGS) entry which is preliminary data.</text>
</comment>
<keyword evidence="1" id="KW-0812">Transmembrane</keyword>
<dbReference type="AlphaFoldDB" id="A0A7C4D3B0"/>
<organism evidence="2">
    <name type="scientific">Ignisphaera aggregans</name>
    <dbReference type="NCBI Taxonomy" id="334771"/>
    <lineage>
        <taxon>Archaea</taxon>
        <taxon>Thermoproteota</taxon>
        <taxon>Thermoprotei</taxon>
        <taxon>Desulfurococcales</taxon>
        <taxon>Desulfurococcaceae</taxon>
        <taxon>Ignisphaera</taxon>
    </lineage>
</organism>